<dbReference type="STRING" id="699218.HMPREF0889_1477"/>
<reference evidence="2" key="1">
    <citation type="submission" date="2009-12" db="EMBL/GenBank/DDBJ databases">
        <title>Sequence of Clostridiales genomosp. BVAB3 str. UPII9-5.</title>
        <authorList>
            <person name="Madupu R."/>
            <person name="Durkin A.S."/>
            <person name="Torralba M."/>
            <person name="Methe B."/>
            <person name="Sutton G.G."/>
            <person name="Strausberg R.L."/>
            <person name="Nelson K.E."/>
        </authorList>
    </citation>
    <scope>NUCLEOTIDE SEQUENCE [LARGE SCALE GENOMIC DNA]</scope>
    <source>
        <strain evidence="2">28L</strain>
    </source>
</reference>
<accession>D3LSV4</accession>
<dbReference type="AlphaFoldDB" id="D3LSV4"/>
<name>D3LSV4_9FIRM</name>
<dbReference type="Proteomes" id="UP000003242">
    <property type="component" value="Unassembled WGS sequence"/>
</dbReference>
<evidence type="ECO:0000313" key="2">
    <source>
        <dbReference type="Proteomes" id="UP000003242"/>
    </source>
</evidence>
<dbReference type="EMBL" id="ADGP01000005">
    <property type="protein sequence ID" value="EFD94738.1"/>
    <property type="molecule type" value="Genomic_DNA"/>
</dbReference>
<sequence length="39" mass="4774">MIALYHQYSFVLPIPGSIEEEEKVCRYLSWQLVLLFYFF</sequence>
<protein>
    <submittedName>
        <fullName evidence="1">Uncharacterized protein</fullName>
    </submittedName>
</protein>
<gene>
    <name evidence="1" type="ORF">HMPREF0889_1477</name>
</gene>
<comment type="caution">
    <text evidence="1">The sequence shown here is derived from an EMBL/GenBank/DDBJ whole genome shotgun (WGS) entry which is preliminary data.</text>
</comment>
<proteinExistence type="predicted"/>
<evidence type="ECO:0000313" key="1">
    <source>
        <dbReference type="EMBL" id="EFD94738.1"/>
    </source>
</evidence>
<organism evidence="1 2">
    <name type="scientific">Megasphaera lornae</name>
    <dbReference type="NCBI Taxonomy" id="1000568"/>
    <lineage>
        <taxon>Bacteria</taxon>
        <taxon>Bacillati</taxon>
        <taxon>Bacillota</taxon>
        <taxon>Negativicutes</taxon>
        <taxon>Veillonellales</taxon>
        <taxon>Veillonellaceae</taxon>
        <taxon>Megasphaera</taxon>
    </lineage>
</organism>